<name>A0A852WZF0_9MICO</name>
<dbReference type="GO" id="GO:0015074">
    <property type="term" value="P:DNA integration"/>
    <property type="evidence" value="ECO:0007669"/>
    <property type="project" value="InterPro"/>
</dbReference>
<comment type="caution">
    <text evidence="3">The sequence shown here is derived from an EMBL/GenBank/DDBJ whole genome shotgun (WGS) entry which is preliminary data.</text>
</comment>
<reference evidence="3 4" key="1">
    <citation type="submission" date="2020-07" db="EMBL/GenBank/DDBJ databases">
        <title>Sequencing the genomes of 1000 actinobacteria strains.</title>
        <authorList>
            <person name="Klenk H.-P."/>
        </authorList>
    </citation>
    <scope>NUCLEOTIDE SEQUENCE [LARGE SCALE GENOMIC DNA]</scope>
    <source>
        <strain evidence="3 4">DSM 24723</strain>
    </source>
</reference>
<dbReference type="SUPFAM" id="SSF53098">
    <property type="entry name" value="Ribonuclease H-like"/>
    <property type="match status" value="1"/>
</dbReference>
<dbReference type="PANTHER" id="PTHR46889:SF5">
    <property type="entry name" value="INTEGRASE PROTEIN"/>
    <property type="match status" value="1"/>
</dbReference>
<dbReference type="InterPro" id="IPR036397">
    <property type="entry name" value="RNaseH_sf"/>
</dbReference>
<gene>
    <name evidence="3" type="ORF">BJY28_000705</name>
</gene>
<feature type="domain" description="Integrase catalytic" evidence="2">
    <location>
        <begin position="140"/>
        <end position="219"/>
    </location>
</feature>
<evidence type="ECO:0000259" key="2">
    <source>
        <dbReference type="Pfam" id="PF00665"/>
    </source>
</evidence>
<evidence type="ECO:0000313" key="3">
    <source>
        <dbReference type="EMBL" id="NYG36236.1"/>
    </source>
</evidence>
<organism evidence="3 4">
    <name type="scientific">Janibacter alkaliphilus</name>
    <dbReference type="NCBI Taxonomy" id="1069963"/>
    <lineage>
        <taxon>Bacteria</taxon>
        <taxon>Bacillati</taxon>
        <taxon>Actinomycetota</taxon>
        <taxon>Actinomycetes</taxon>
        <taxon>Micrococcales</taxon>
        <taxon>Intrasporangiaceae</taxon>
        <taxon>Janibacter</taxon>
    </lineage>
</organism>
<dbReference type="InterPro" id="IPR012337">
    <property type="entry name" value="RNaseH-like_sf"/>
</dbReference>
<dbReference type="InterPro" id="IPR001584">
    <property type="entry name" value="Integrase_cat-core"/>
</dbReference>
<sequence>MMLPRKREVPPPLVRELAVDGIPVTVTCRVLTFTRAPYYRWLARAVTEAELAWAYRANALFDAHRDDPEFGYRYLHDEATEAGAAMSQRTAWVICSQHGWWSTFGKRRSARPRPGPPVHDDRLAIGDESGRVRHDFTSAAAPNRVRLTDITEHWTGEGKLYLCAIKDACSGRIVGYSIDSRMTSNLAVTALNSAAARRAADGVDVAGCIVHSDRGSQISKPPIRPPSTAPPARRVHGPGRRLR</sequence>
<dbReference type="PANTHER" id="PTHR46889">
    <property type="entry name" value="TRANSPOSASE INSF FOR INSERTION SEQUENCE IS3B-RELATED"/>
    <property type="match status" value="1"/>
</dbReference>
<dbReference type="InterPro" id="IPR050900">
    <property type="entry name" value="Transposase_IS3/IS150/IS904"/>
</dbReference>
<dbReference type="GO" id="GO:0003676">
    <property type="term" value="F:nucleic acid binding"/>
    <property type="evidence" value="ECO:0007669"/>
    <property type="project" value="InterPro"/>
</dbReference>
<proteinExistence type="predicted"/>
<dbReference type="EMBL" id="JACBZX010000001">
    <property type="protein sequence ID" value="NYG36236.1"/>
    <property type="molecule type" value="Genomic_DNA"/>
</dbReference>
<evidence type="ECO:0000256" key="1">
    <source>
        <dbReference type="SAM" id="MobiDB-lite"/>
    </source>
</evidence>
<protein>
    <submittedName>
        <fullName evidence="3">Transposase InsO family protein</fullName>
    </submittedName>
</protein>
<dbReference type="Pfam" id="PF00665">
    <property type="entry name" value="rve"/>
    <property type="match status" value="1"/>
</dbReference>
<dbReference type="Gene3D" id="3.30.420.10">
    <property type="entry name" value="Ribonuclease H-like superfamily/Ribonuclease H"/>
    <property type="match status" value="1"/>
</dbReference>
<evidence type="ECO:0000313" key="4">
    <source>
        <dbReference type="Proteomes" id="UP000592181"/>
    </source>
</evidence>
<dbReference type="AlphaFoldDB" id="A0A852WZF0"/>
<dbReference type="Proteomes" id="UP000592181">
    <property type="component" value="Unassembled WGS sequence"/>
</dbReference>
<keyword evidence="4" id="KW-1185">Reference proteome</keyword>
<feature type="region of interest" description="Disordered" evidence="1">
    <location>
        <begin position="213"/>
        <end position="243"/>
    </location>
</feature>
<accession>A0A852WZF0</accession>
<feature type="compositionally biased region" description="Basic residues" evidence="1">
    <location>
        <begin position="233"/>
        <end position="243"/>
    </location>
</feature>